<reference evidence="1 2" key="1">
    <citation type="submission" date="2016-06" db="EMBL/GenBank/DDBJ databases">
        <title>Genome sequence of endosymbiont of Candidatus Endolucinida thiodiazotropha.</title>
        <authorList>
            <person name="Poehlein A."/>
            <person name="Koenig S."/>
            <person name="Heiden S.E."/>
            <person name="Thuermer A."/>
            <person name="Voget S."/>
            <person name="Daniel R."/>
            <person name="Markert S."/>
            <person name="Gros O."/>
            <person name="Schweder T."/>
        </authorList>
    </citation>
    <scope>NUCLEOTIDE SEQUENCE [LARGE SCALE GENOMIC DNA]</scope>
    <source>
        <strain evidence="1 2">COS</strain>
    </source>
</reference>
<proteinExistence type="predicted"/>
<dbReference type="AlphaFoldDB" id="A0A7Z0VPH7"/>
<organism evidence="1 2">
    <name type="scientific">Candidatus Thiodiazotropha endolucinida</name>
    <dbReference type="NCBI Taxonomy" id="1655433"/>
    <lineage>
        <taxon>Bacteria</taxon>
        <taxon>Pseudomonadati</taxon>
        <taxon>Pseudomonadota</taxon>
        <taxon>Gammaproteobacteria</taxon>
        <taxon>Chromatiales</taxon>
        <taxon>Sedimenticolaceae</taxon>
        <taxon>Candidatus Thiodiazotropha</taxon>
    </lineage>
</organism>
<accession>A0A7Z0VPH7</accession>
<keyword evidence="2" id="KW-1185">Reference proteome</keyword>
<comment type="caution">
    <text evidence="1">The sequence shown here is derived from an EMBL/GenBank/DDBJ whole genome shotgun (WGS) entry which is preliminary data.</text>
</comment>
<evidence type="ECO:0000313" key="1">
    <source>
        <dbReference type="EMBL" id="ODJ88921.1"/>
    </source>
</evidence>
<evidence type="ECO:0000313" key="2">
    <source>
        <dbReference type="Proteomes" id="UP000094769"/>
    </source>
</evidence>
<sequence length="33" mass="3521">MFCGVVVQAIPIQFALVLAEGLIAGQTLGLYRE</sequence>
<name>A0A7Z0VPH7_9GAMM</name>
<dbReference type="EMBL" id="MARB01000004">
    <property type="protein sequence ID" value="ODJ88921.1"/>
    <property type="molecule type" value="Genomic_DNA"/>
</dbReference>
<dbReference type="Proteomes" id="UP000094769">
    <property type="component" value="Unassembled WGS sequence"/>
</dbReference>
<protein>
    <submittedName>
        <fullName evidence="1">Uncharacterized protein</fullName>
    </submittedName>
</protein>
<gene>
    <name evidence="1" type="ORF">CODIS_10200</name>
</gene>